<comment type="caution">
    <text evidence="1">The sequence shown here is derived from an EMBL/GenBank/DDBJ whole genome shotgun (WGS) entry which is preliminary data.</text>
</comment>
<protein>
    <submittedName>
        <fullName evidence="1">Uncharacterized protein</fullName>
    </submittedName>
</protein>
<sequence length="93" mass="10438">MSDTLPEKFLQVRINEIAAADLVRQDPDSKDLAFNSHGELVSYLDSLGIKNKAFLRYRDKVQRLGRVKALEQSGFISRVAAATAHIDDDVHKI</sequence>
<accession>A0A099T599</accession>
<reference evidence="1 2" key="1">
    <citation type="submission" date="2014-09" db="EMBL/GenBank/DDBJ databases">
        <title>Draft genome sequence of an obligately methylotrophic methanogen, Methanococcoides methylutens, isolated from marine sediment.</title>
        <authorList>
            <person name="Guan Y."/>
            <person name="Ngugi D.K."/>
            <person name="Blom J."/>
            <person name="Ali S."/>
            <person name="Ferry J.G."/>
            <person name="Stingl U."/>
        </authorList>
    </citation>
    <scope>NUCLEOTIDE SEQUENCE [LARGE SCALE GENOMIC DNA]</scope>
    <source>
        <strain evidence="1 2">DSM 2657</strain>
    </source>
</reference>
<keyword evidence="2" id="KW-1185">Reference proteome</keyword>
<dbReference type="EMBL" id="JRHO01000009">
    <property type="protein sequence ID" value="KGK99376.1"/>
    <property type="molecule type" value="Genomic_DNA"/>
</dbReference>
<evidence type="ECO:0000313" key="2">
    <source>
        <dbReference type="Proteomes" id="UP000029859"/>
    </source>
</evidence>
<name>A0A099T599_METMT</name>
<dbReference type="AlphaFoldDB" id="A0A099T599"/>
<gene>
    <name evidence="1" type="ORF">LI82_05065</name>
</gene>
<dbReference type="Proteomes" id="UP000029859">
    <property type="component" value="Unassembled WGS sequence"/>
</dbReference>
<proteinExistence type="predicted"/>
<organism evidence="1 2">
    <name type="scientific">Methanococcoides methylutens</name>
    <dbReference type="NCBI Taxonomy" id="2226"/>
    <lineage>
        <taxon>Archaea</taxon>
        <taxon>Methanobacteriati</taxon>
        <taxon>Methanobacteriota</taxon>
        <taxon>Stenosarchaea group</taxon>
        <taxon>Methanomicrobia</taxon>
        <taxon>Methanosarcinales</taxon>
        <taxon>Methanosarcinaceae</taxon>
        <taxon>Methanococcoides</taxon>
    </lineage>
</organism>
<evidence type="ECO:0000313" key="1">
    <source>
        <dbReference type="EMBL" id="KGK99376.1"/>
    </source>
</evidence>
<dbReference type="RefSeq" id="WP_048193773.1">
    <property type="nucleotide sequence ID" value="NZ_CAAGSM010000006.1"/>
</dbReference>